<gene>
    <name evidence="1" type="ORF">UFOPK3772_00612</name>
</gene>
<accession>A0A6J7IZT4</accession>
<dbReference type="EMBL" id="CAFBNE010000012">
    <property type="protein sequence ID" value="CAB4936598.1"/>
    <property type="molecule type" value="Genomic_DNA"/>
</dbReference>
<proteinExistence type="predicted"/>
<dbReference type="Pfam" id="PF10722">
    <property type="entry name" value="YbjN"/>
    <property type="match status" value="1"/>
</dbReference>
<dbReference type="SUPFAM" id="SSF69635">
    <property type="entry name" value="Type III secretory system chaperone-like"/>
    <property type="match status" value="1"/>
</dbReference>
<name>A0A6J7IZT4_9ZZZZ</name>
<dbReference type="Gene3D" id="3.30.1460.10">
    <property type="match status" value="1"/>
</dbReference>
<organism evidence="1">
    <name type="scientific">freshwater metagenome</name>
    <dbReference type="NCBI Taxonomy" id="449393"/>
    <lineage>
        <taxon>unclassified sequences</taxon>
        <taxon>metagenomes</taxon>
        <taxon>ecological metagenomes</taxon>
    </lineage>
</organism>
<dbReference type="InterPro" id="IPR019660">
    <property type="entry name" value="Put_sensory_transdc_reg_YbjN"/>
</dbReference>
<sequence>MASSDTPDALADFLGRAGIEFERAGPETFVVELPGTRKLKTNVSLTIGPHALTINAFVARKPDEHEPAVHAWLLEQNRRMYGVAFAIDHLGDIYLTGKVPLTSLNDDELDRLLGCVLEYSDGSFNTLLELGFASAIRREWAWRVSRGETTENLAAFEHLIDHSAGGGAQDPVAGIEEPSGGR</sequence>
<protein>
    <submittedName>
        <fullName evidence="1">Unannotated protein</fullName>
    </submittedName>
</protein>
<dbReference type="AlphaFoldDB" id="A0A6J7IZT4"/>
<reference evidence="1" key="1">
    <citation type="submission" date="2020-05" db="EMBL/GenBank/DDBJ databases">
        <authorList>
            <person name="Chiriac C."/>
            <person name="Salcher M."/>
            <person name="Ghai R."/>
            <person name="Kavagutti S V."/>
        </authorList>
    </citation>
    <scope>NUCLEOTIDE SEQUENCE</scope>
</reference>
<evidence type="ECO:0000313" key="1">
    <source>
        <dbReference type="EMBL" id="CAB4936598.1"/>
    </source>
</evidence>